<gene>
    <name evidence="2" type="ORF">PGLA_08930</name>
</gene>
<sequence length="518" mass="59327">MYVKIKLKVTVMILLLLIGIPFSNIYASEQEPIHALLLYDGLAKGSSREGNVETMQRLLASYGIKVTQSTFDNYKKGGLAEYNKVIGIQNLDELSITNEDFINDLKIYKGDYLHIGTSIPSAVQVELNMVTNMLRDQFVKISMDQFSESRIHVKNMSYIVQAEGTFYGSIMSGNGDVRSPYGVRNDHFAYVPYYEQGNLSELAMSYVLKDWLDITRQGQTYLIFKEVYPFSDLKLLEKLADKLYDAGIPFMVSVRPVFMNVDYPAMHRYLETLKYVQSRSGSVLVNAPVVSSTASQDGLTLQTQMESFVDVLADYGIAPLGIGAEMYWSYDQQYAEYGMNFFDSSILFPNKDMRYWSRTDSSQPFASSLYSMQLDFLQQFDHNDTILQDLPMDSAITYDFSDNEVDMSKIVQTLNDSWITFADYRYGQHTVHTQANRIVSDNGLLTLNGQDVDLNDAYKNIGSEYAYTVEQEKSFAKLFNIQNNVFIVLIVVTLLIFGFLFIIGYRLYIRKYLNQRRK</sequence>
<evidence type="ECO:0000256" key="1">
    <source>
        <dbReference type="SAM" id="Phobius"/>
    </source>
</evidence>
<dbReference type="Proteomes" id="UP000076967">
    <property type="component" value="Unassembled WGS sequence"/>
</dbReference>
<protein>
    <recommendedName>
        <fullName evidence="4">DUF2334 domain-containing protein</fullName>
    </recommendedName>
</protein>
<organism evidence="2 3">
    <name type="scientific">Paenibacillus glacialis</name>
    <dbReference type="NCBI Taxonomy" id="494026"/>
    <lineage>
        <taxon>Bacteria</taxon>
        <taxon>Bacillati</taxon>
        <taxon>Bacillota</taxon>
        <taxon>Bacilli</taxon>
        <taxon>Bacillales</taxon>
        <taxon>Paenibacillaceae</taxon>
        <taxon>Paenibacillus</taxon>
    </lineage>
</organism>
<dbReference type="STRING" id="494026.PGLA_08930"/>
<evidence type="ECO:0000313" key="3">
    <source>
        <dbReference type="Proteomes" id="UP000076967"/>
    </source>
</evidence>
<proteinExistence type="predicted"/>
<reference evidence="2 3" key="1">
    <citation type="submission" date="2016-03" db="EMBL/GenBank/DDBJ databases">
        <title>Draft genome sequence of Paenibacillus glacialis DSM 22343.</title>
        <authorList>
            <person name="Shin S.-K."/>
            <person name="Yi H."/>
        </authorList>
    </citation>
    <scope>NUCLEOTIDE SEQUENCE [LARGE SCALE GENOMIC DNA]</scope>
    <source>
        <strain evidence="2 3">DSM 22343</strain>
    </source>
</reference>
<dbReference type="EMBL" id="LVJH01000015">
    <property type="protein sequence ID" value="OAB43360.1"/>
    <property type="molecule type" value="Genomic_DNA"/>
</dbReference>
<keyword evidence="3" id="KW-1185">Reference proteome</keyword>
<evidence type="ECO:0008006" key="4">
    <source>
        <dbReference type="Google" id="ProtNLM"/>
    </source>
</evidence>
<accession>A0A168LGI4</accession>
<keyword evidence="1" id="KW-0472">Membrane</keyword>
<evidence type="ECO:0000313" key="2">
    <source>
        <dbReference type="EMBL" id="OAB43360.1"/>
    </source>
</evidence>
<comment type="caution">
    <text evidence="2">The sequence shown here is derived from an EMBL/GenBank/DDBJ whole genome shotgun (WGS) entry which is preliminary data.</text>
</comment>
<keyword evidence="1" id="KW-0812">Transmembrane</keyword>
<name>A0A168LGI4_9BACL</name>
<keyword evidence="1" id="KW-1133">Transmembrane helix</keyword>
<feature type="transmembrane region" description="Helical" evidence="1">
    <location>
        <begin position="485"/>
        <end position="508"/>
    </location>
</feature>
<dbReference type="AlphaFoldDB" id="A0A168LGI4"/>